<dbReference type="InterPro" id="IPR050789">
    <property type="entry name" value="Diverse_Enzym_Activities"/>
</dbReference>
<dbReference type="Gene3D" id="3.40.710.10">
    <property type="entry name" value="DD-peptidase/beta-lactamase superfamily"/>
    <property type="match status" value="1"/>
</dbReference>
<feature type="domain" description="Beta-lactamase-related" evidence="1">
    <location>
        <begin position="22"/>
        <end position="388"/>
    </location>
</feature>
<gene>
    <name evidence="2" type="ORF">soil367_13245</name>
</gene>
<dbReference type="GO" id="GO:0016787">
    <property type="term" value="F:hydrolase activity"/>
    <property type="evidence" value="ECO:0007669"/>
    <property type="project" value="UniProtKB-KW"/>
</dbReference>
<keyword evidence="3" id="KW-1185">Reference proteome</keyword>
<proteinExistence type="predicted"/>
<evidence type="ECO:0000313" key="3">
    <source>
        <dbReference type="Proteomes" id="UP000298049"/>
    </source>
</evidence>
<dbReference type="InterPro" id="IPR001466">
    <property type="entry name" value="Beta-lactam-related"/>
</dbReference>
<reference evidence="2 3" key="1">
    <citation type="submission" date="2018-07" db="EMBL/GenBank/DDBJ databases">
        <title>Marsedoiliclastica nanhaica gen. nov. sp. nov., a novel marine hydrocarbonoclastic bacterium isolated from an in-situ enriched hydrocarbon-degrading consortium in deep-sea sediment.</title>
        <authorList>
            <person name="Dong C."/>
            <person name="Ma T."/>
            <person name="Liu R."/>
            <person name="Shao Z."/>
        </authorList>
    </citation>
    <scope>NUCLEOTIDE SEQUENCE [LARGE SCALE GENOMIC DNA]</scope>
    <source>
        <strain evidence="3">soil36-7</strain>
    </source>
</reference>
<dbReference type="KEGG" id="hmi:soil367_13245"/>
<dbReference type="Pfam" id="PF00144">
    <property type="entry name" value="Beta-lactamase"/>
    <property type="match status" value="1"/>
</dbReference>
<organism evidence="2 3">
    <name type="scientific">Hydrocarboniclastica marina</name>
    <dbReference type="NCBI Taxonomy" id="2259620"/>
    <lineage>
        <taxon>Bacteria</taxon>
        <taxon>Pseudomonadati</taxon>
        <taxon>Pseudomonadota</taxon>
        <taxon>Gammaproteobacteria</taxon>
        <taxon>Alteromonadales</taxon>
        <taxon>Alteromonadaceae</taxon>
        <taxon>Hydrocarboniclastica</taxon>
    </lineage>
</organism>
<accession>A0A4V1D8Y6</accession>
<dbReference type="AlphaFoldDB" id="A0A4V1D8Y6"/>
<dbReference type="RefSeq" id="WP_136549526.1">
    <property type="nucleotide sequence ID" value="NZ_CP031093.1"/>
</dbReference>
<dbReference type="PANTHER" id="PTHR43283:SF3">
    <property type="entry name" value="BETA-LACTAMASE FAMILY PROTEIN (AFU_ORTHOLOGUE AFUA_5G07500)"/>
    <property type="match status" value="1"/>
</dbReference>
<sequence length="405" mass="44448">MPHPSTIAGLSVHRLGRIEAHIENNYLATGRLPGTLTLVARRGEIAFLKAQGSMDIERNKPMARDTLFRIYSMTKPITSIAMMQLYEQGKFKLDDPVHKFIPAWRNLGVYSSGVYPDYVTTPPARAMTIHDLMTHMSGLTYGFSNRTNVDAAYRELRLDGGPQLTLERLVTQLAELPLEFSPGSAWNYSVSTDVVGYLVQLLSGQSLDDYFQEHIFAPLGMHDTGFTVGADKLDRFSACYQHQPGDRFALQDDPATSFFSGESCYFSGGGGLISTIDDYFRFAQALGNGGALDGQRIIGRSTLAFMRLNHLPNNQDLPGLTTGGFSETPYAGSGFGLGFSVKTDVAKSQTIGSVGEYGWGGMASTNFFIDPVEDIIMVFMTQLIPSSSYTLRQELRALVYGALVD</sequence>
<dbReference type="EMBL" id="CP031093">
    <property type="protein sequence ID" value="QCF26820.1"/>
    <property type="molecule type" value="Genomic_DNA"/>
</dbReference>
<name>A0A4V1D8Y6_9ALTE</name>
<keyword evidence="2" id="KW-0378">Hydrolase</keyword>
<dbReference type="SUPFAM" id="SSF56601">
    <property type="entry name" value="beta-lactamase/transpeptidase-like"/>
    <property type="match status" value="1"/>
</dbReference>
<evidence type="ECO:0000259" key="1">
    <source>
        <dbReference type="Pfam" id="PF00144"/>
    </source>
</evidence>
<dbReference type="PANTHER" id="PTHR43283">
    <property type="entry name" value="BETA-LACTAMASE-RELATED"/>
    <property type="match status" value="1"/>
</dbReference>
<dbReference type="OrthoDB" id="119951at2"/>
<dbReference type="InterPro" id="IPR012338">
    <property type="entry name" value="Beta-lactam/transpept-like"/>
</dbReference>
<evidence type="ECO:0000313" key="2">
    <source>
        <dbReference type="EMBL" id="QCF26820.1"/>
    </source>
</evidence>
<protein>
    <submittedName>
        <fullName evidence="2">Class A beta-lactamase-related serine hydrolase</fullName>
    </submittedName>
</protein>
<dbReference type="Proteomes" id="UP000298049">
    <property type="component" value="Chromosome"/>
</dbReference>